<gene>
    <name evidence="8" type="ORF">F6X38_07375</name>
</gene>
<evidence type="ECO:0000313" key="8">
    <source>
        <dbReference type="EMBL" id="KAB0680803.1"/>
    </source>
</evidence>
<dbReference type="Pfam" id="PF09335">
    <property type="entry name" value="VTT_dom"/>
    <property type="match status" value="1"/>
</dbReference>
<proteinExistence type="predicted"/>
<feature type="transmembrane region" description="Helical" evidence="6">
    <location>
        <begin position="50"/>
        <end position="71"/>
    </location>
</feature>
<dbReference type="RefSeq" id="WP_150968955.1">
    <property type="nucleotide sequence ID" value="NZ_VZDO01000004.1"/>
</dbReference>
<keyword evidence="4 6" id="KW-1133">Transmembrane helix</keyword>
<evidence type="ECO:0000256" key="4">
    <source>
        <dbReference type="ARBA" id="ARBA00022989"/>
    </source>
</evidence>
<evidence type="ECO:0000259" key="7">
    <source>
        <dbReference type="Pfam" id="PF09335"/>
    </source>
</evidence>
<evidence type="ECO:0000256" key="6">
    <source>
        <dbReference type="SAM" id="Phobius"/>
    </source>
</evidence>
<keyword evidence="3 6" id="KW-0812">Transmembrane</keyword>
<organism evidence="8 9">
    <name type="scientific">Plantimonas leprariae</name>
    <dbReference type="NCBI Taxonomy" id="2615207"/>
    <lineage>
        <taxon>Bacteria</taxon>
        <taxon>Pseudomonadati</taxon>
        <taxon>Pseudomonadota</taxon>
        <taxon>Alphaproteobacteria</taxon>
        <taxon>Hyphomicrobiales</taxon>
        <taxon>Aurantimonadaceae</taxon>
        <taxon>Plantimonas</taxon>
    </lineage>
</organism>
<keyword evidence="5 6" id="KW-0472">Membrane</keyword>
<feature type="transmembrane region" description="Helical" evidence="6">
    <location>
        <begin position="172"/>
        <end position="190"/>
    </location>
</feature>
<feature type="transmembrane region" description="Helical" evidence="6">
    <location>
        <begin position="137"/>
        <end position="160"/>
    </location>
</feature>
<dbReference type="EMBL" id="VZDO01000004">
    <property type="protein sequence ID" value="KAB0680803.1"/>
    <property type="molecule type" value="Genomic_DNA"/>
</dbReference>
<dbReference type="GO" id="GO:0005886">
    <property type="term" value="C:plasma membrane"/>
    <property type="evidence" value="ECO:0007669"/>
    <property type="project" value="UniProtKB-SubCell"/>
</dbReference>
<dbReference type="PANTHER" id="PTHR42709">
    <property type="entry name" value="ALKALINE PHOSPHATASE LIKE PROTEIN"/>
    <property type="match status" value="1"/>
</dbReference>
<evidence type="ECO:0000256" key="2">
    <source>
        <dbReference type="ARBA" id="ARBA00022475"/>
    </source>
</evidence>
<evidence type="ECO:0000256" key="5">
    <source>
        <dbReference type="ARBA" id="ARBA00023136"/>
    </source>
</evidence>
<dbReference type="Proteomes" id="UP000432089">
    <property type="component" value="Unassembled WGS sequence"/>
</dbReference>
<comment type="subcellular location">
    <subcellularLocation>
        <location evidence="1">Cell membrane</location>
        <topology evidence="1">Multi-pass membrane protein</topology>
    </subcellularLocation>
</comment>
<dbReference type="AlphaFoldDB" id="A0A7V7TXH9"/>
<name>A0A7V7TXH9_9HYPH</name>
<evidence type="ECO:0000256" key="1">
    <source>
        <dbReference type="ARBA" id="ARBA00004651"/>
    </source>
</evidence>
<sequence>MDVFVRHLMETLGPAGIALLMFLENIFPPIPSELIMPLAGYQAALGEMSIVVVIAAGLVGSVLGIIPWYWLGYAIGEKRIVALAARYGRWLTMTPEDVEAADRWFLRKGWWAVFFGRLVPTVRTLISVPAGLARMPFGLFLLLSAVGSLIWTAGLALAGYLMGQQYEAIESYVGPVSNAVVIAAVGIYVWRVVTFKPGPRAATVDLKSNERPHLYEGPDA</sequence>
<protein>
    <submittedName>
        <fullName evidence="8">DedA family protein</fullName>
    </submittedName>
</protein>
<feature type="domain" description="VTT" evidence="7">
    <location>
        <begin position="30"/>
        <end position="160"/>
    </location>
</feature>
<keyword evidence="2" id="KW-1003">Cell membrane</keyword>
<dbReference type="PANTHER" id="PTHR42709:SF6">
    <property type="entry name" value="UNDECAPRENYL PHOSPHATE TRANSPORTER A"/>
    <property type="match status" value="1"/>
</dbReference>
<accession>A0A7V7TXH9</accession>
<dbReference type="InterPro" id="IPR051311">
    <property type="entry name" value="DedA_domain"/>
</dbReference>
<evidence type="ECO:0000313" key="9">
    <source>
        <dbReference type="Proteomes" id="UP000432089"/>
    </source>
</evidence>
<dbReference type="InterPro" id="IPR032816">
    <property type="entry name" value="VTT_dom"/>
</dbReference>
<feature type="transmembrane region" description="Helical" evidence="6">
    <location>
        <begin position="12"/>
        <end position="30"/>
    </location>
</feature>
<keyword evidence="9" id="KW-1185">Reference proteome</keyword>
<evidence type="ECO:0000256" key="3">
    <source>
        <dbReference type="ARBA" id="ARBA00022692"/>
    </source>
</evidence>
<comment type="caution">
    <text evidence="8">The sequence shown here is derived from an EMBL/GenBank/DDBJ whole genome shotgun (WGS) entry which is preliminary data.</text>
</comment>
<reference evidence="8 9" key="1">
    <citation type="submission" date="2019-09" db="EMBL/GenBank/DDBJ databases">
        <title>YIM 132180 draft genome.</title>
        <authorList>
            <person name="Zhang K."/>
        </authorList>
    </citation>
    <scope>NUCLEOTIDE SEQUENCE [LARGE SCALE GENOMIC DNA]</scope>
    <source>
        <strain evidence="8 9">YIM 132180</strain>
    </source>
</reference>